<dbReference type="InterPro" id="IPR004104">
    <property type="entry name" value="Gfo/Idh/MocA-like_OxRdtase_C"/>
</dbReference>
<feature type="domain" description="Gfo/Idh/MocA-like oxidoreductase C-terminal" evidence="1">
    <location>
        <begin position="13"/>
        <end position="214"/>
    </location>
</feature>
<dbReference type="InterPro" id="IPR050424">
    <property type="entry name" value="Gfo-Idh-MocA_inositol_DH"/>
</dbReference>
<dbReference type="SUPFAM" id="SSF55347">
    <property type="entry name" value="Glyceraldehyde-3-phosphate dehydrogenase-like, C-terminal domain"/>
    <property type="match status" value="1"/>
</dbReference>
<dbReference type="PANTHER" id="PTHR43593">
    <property type="match status" value="1"/>
</dbReference>
<dbReference type="EMBL" id="OZ034816">
    <property type="protein sequence ID" value="CAL1375881.1"/>
    <property type="molecule type" value="Genomic_DNA"/>
</dbReference>
<proteinExistence type="predicted"/>
<dbReference type="Gene3D" id="3.30.360.10">
    <property type="entry name" value="Dihydrodipicolinate Reductase, domain 2"/>
    <property type="match status" value="1"/>
</dbReference>
<accession>A0AAV2DQP0</accession>
<evidence type="ECO:0000313" key="2">
    <source>
        <dbReference type="EMBL" id="CAL1375881.1"/>
    </source>
</evidence>
<dbReference type="Pfam" id="PF02894">
    <property type="entry name" value="GFO_IDH_MocA_C"/>
    <property type="match status" value="1"/>
</dbReference>
<reference evidence="2 3" key="1">
    <citation type="submission" date="2024-04" db="EMBL/GenBank/DDBJ databases">
        <authorList>
            <person name="Fracassetti M."/>
        </authorList>
    </citation>
    <scope>NUCLEOTIDE SEQUENCE [LARGE SCALE GENOMIC DNA]</scope>
</reference>
<dbReference type="Proteomes" id="UP001497516">
    <property type="component" value="Chromosome 3"/>
</dbReference>
<dbReference type="AlphaFoldDB" id="A0AAV2DQP0"/>
<dbReference type="PANTHER" id="PTHR43593:SF1">
    <property type="entry name" value="INOSITOL 2-DEHYDROGENASE"/>
    <property type="match status" value="1"/>
</dbReference>
<evidence type="ECO:0000313" key="3">
    <source>
        <dbReference type="Proteomes" id="UP001497516"/>
    </source>
</evidence>
<gene>
    <name evidence="2" type="ORF">LTRI10_LOCUS17652</name>
</gene>
<evidence type="ECO:0000259" key="1">
    <source>
        <dbReference type="Pfam" id="PF02894"/>
    </source>
</evidence>
<protein>
    <recommendedName>
        <fullName evidence="1">Gfo/Idh/MocA-like oxidoreductase C-terminal domain-containing protein</fullName>
    </recommendedName>
</protein>
<keyword evidence="3" id="KW-1185">Reference proteome</keyword>
<name>A0AAV2DQP0_9ROSI</name>
<sequence length="215" mass="23886">MVPIRDDRLPFLVKVHNWNRFNANTGGTLVEKCCHFFDLMRLFAGANPVRVMASGGIDVNHKDEIYDGKVPDVNDNAYVITEFDNGSRGMLDLCMFAEGNKNELEISVVGDIGKGEAFVPENVVRFGSRVAGRDGVKTLIAEDERIKKFQDTHEQFAMQTLKLHHGSSYLEHLYFLASVRAEGEKVPAVDLQDGLISVAIGVAAQLSIEEDQFVQ</sequence>
<organism evidence="2 3">
    <name type="scientific">Linum trigynum</name>
    <dbReference type="NCBI Taxonomy" id="586398"/>
    <lineage>
        <taxon>Eukaryota</taxon>
        <taxon>Viridiplantae</taxon>
        <taxon>Streptophyta</taxon>
        <taxon>Embryophyta</taxon>
        <taxon>Tracheophyta</taxon>
        <taxon>Spermatophyta</taxon>
        <taxon>Magnoliopsida</taxon>
        <taxon>eudicotyledons</taxon>
        <taxon>Gunneridae</taxon>
        <taxon>Pentapetalae</taxon>
        <taxon>rosids</taxon>
        <taxon>fabids</taxon>
        <taxon>Malpighiales</taxon>
        <taxon>Linaceae</taxon>
        <taxon>Linum</taxon>
    </lineage>
</organism>